<dbReference type="OrthoDB" id="7283711at2759"/>
<dbReference type="AlphaFoldDB" id="A0A8S3Y4H3"/>
<comment type="caution">
    <text evidence="1">The sequence shown here is derived from an EMBL/GenBank/DDBJ whole genome shotgun (WGS) entry which is preliminary data.</text>
</comment>
<gene>
    <name evidence="1" type="ORF">PAPOLLO_LOCUS24918</name>
</gene>
<proteinExistence type="predicted"/>
<accession>A0A8S3Y4H3</accession>
<dbReference type="Proteomes" id="UP000691718">
    <property type="component" value="Unassembled WGS sequence"/>
</dbReference>
<dbReference type="EMBL" id="CAJQZP010001492">
    <property type="protein sequence ID" value="CAG5050987.1"/>
    <property type="molecule type" value="Genomic_DNA"/>
</dbReference>
<protein>
    <submittedName>
        <fullName evidence="1">(apollo) hypothetical protein</fullName>
    </submittedName>
</protein>
<reference evidence="1" key="1">
    <citation type="submission" date="2021-04" db="EMBL/GenBank/DDBJ databases">
        <authorList>
            <person name="Tunstrom K."/>
        </authorList>
    </citation>
    <scope>NUCLEOTIDE SEQUENCE</scope>
</reference>
<keyword evidence="2" id="KW-1185">Reference proteome</keyword>
<evidence type="ECO:0000313" key="1">
    <source>
        <dbReference type="EMBL" id="CAG5050987.1"/>
    </source>
</evidence>
<evidence type="ECO:0000313" key="2">
    <source>
        <dbReference type="Proteomes" id="UP000691718"/>
    </source>
</evidence>
<name>A0A8S3Y4H3_PARAO</name>
<organism evidence="1 2">
    <name type="scientific">Parnassius apollo</name>
    <name type="common">Apollo butterfly</name>
    <name type="synonym">Papilio apollo</name>
    <dbReference type="NCBI Taxonomy" id="110799"/>
    <lineage>
        <taxon>Eukaryota</taxon>
        <taxon>Metazoa</taxon>
        <taxon>Ecdysozoa</taxon>
        <taxon>Arthropoda</taxon>
        <taxon>Hexapoda</taxon>
        <taxon>Insecta</taxon>
        <taxon>Pterygota</taxon>
        <taxon>Neoptera</taxon>
        <taxon>Endopterygota</taxon>
        <taxon>Lepidoptera</taxon>
        <taxon>Glossata</taxon>
        <taxon>Ditrysia</taxon>
        <taxon>Papilionoidea</taxon>
        <taxon>Papilionidae</taxon>
        <taxon>Parnassiinae</taxon>
        <taxon>Parnassini</taxon>
        <taxon>Parnassius</taxon>
        <taxon>Parnassius</taxon>
    </lineage>
</organism>
<sequence>MGIGEIVLSEPCGRDEALGVGDTPGELGCTFTTLSLELRFGDNLEGKLSVFVHCDRLRTILSVHMHKTRSLNTSTRTRTIDPNRATVGGRMRCARRSKQNLTQAVQVATWFGLVMSYCTCVRGFWLSFMCTATDGCWGPAGYGTGPIFCLSMGRPPQLRR</sequence>